<dbReference type="Pfam" id="PF02654">
    <property type="entry name" value="CobS"/>
    <property type="match status" value="1"/>
</dbReference>
<keyword evidence="12 19" id="KW-1133">Transmembrane helix</keyword>
<gene>
    <name evidence="19" type="primary">cobS</name>
    <name evidence="20" type="ORF">GMA92_01135</name>
</gene>
<dbReference type="AlphaFoldDB" id="A0A9X5AN56"/>
<evidence type="ECO:0000256" key="9">
    <source>
        <dbReference type="ARBA" id="ARBA00022679"/>
    </source>
</evidence>
<evidence type="ECO:0000256" key="4">
    <source>
        <dbReference type="ARBA" id="ARBA00010561"/>
    </source>
</evidence>
<dbReference type="PANTHER" id="PTHR34148">
    <property type="entry name" value="ADENOSYLCOBINAMIDE-GDP RIBAZOLETRANSFERASE"/>
    <property type="match status" value="1"/>
</dbReference>
<evidence type="ECO:0000313" key="20">
    <source>
        <dbReference type="EMBL" id="MTK20039.1"/>
    </source>
</evidence>
<comment type="pathway">
    <text evidence="3 19">Cofactor biosynthesis; adenosylcobalamin biosynthesis; adenosylcobalamin from cob(II)yrinate a,c-diamide: step 7/7.</text>
</comment>
<dbReference type="GO" id="GO:0008818">
    <property type="term" value="F:cobalamin 5'-phosphate synthase activity"/>
    <property type="evidence" value="ECO:0007669"/>
    <property type="project" value="UniProtKB-UniRule"/>
</dbReference>
<evidence type="ECO:0000256" key="19">
    <source>
        <dbReference type="HAMAP-Rule" id="MF_00719"/>
    </source>
</evidence>
<feature type="transmembrane region" description="Helical" evidence="19">
    <location>
        <begin position="232"/>
        <end position="251"/>
    </location>
</feature>
<evidence type="ECO:0000256" key="14">
    <source>
        <dbReference type="ARBA" id="ARBA00025228"/>
    </source>
</evidence>
<dbReference type="PANTHER" id="PTHR34148:SF1">
    <property type="entry name" value="ADENOSYLCOBINAMIDE-GDP RIBAZOLETRANSFERASE"/>
    <property type="match status" value="1"/>
</dbReference>
<organism evidence="20 21">
    <name type="scientific">Turicibacter sanguinis</name>
    <dbReference type="NCBI Taxonomy" id="154288"/>
    <lineage>
        <taxon>Bacteria</taxon>
        <taxon>Bacillati</taxon>
        <taxon>Bacillota</taxon>
        <taxon>Erysipelotrichia</taxon>
        <taxon>Erysipelotrichales</taxon>
        <taxon>Turicibacteraceae</taxon>
        <taxon>Turicibacter</taxon>
    </lineage>
</organism>
<dbReference type="GO" id="GO:0005886">
    <property type="term" value="C:plasma membrane"/>
    <property type="evidence" value="ECO:0007669"/>
    <property type="project" value="UniProtKB-SubCell"/>
</dbReference>
<comment type="catalytic activity">
    <reaction evidence="17 19">
        <text>alpha-ribazole + adenosylcob(III)inamide-GDP = adenosylcob(III)alamin + GMP + H(+)</text>
        <dbReference type="Rhea" id="RHEA:16049"/>
        <dbReference type="ChEBI" id="CHEBI:10329"/>
        <dbReference type="ChEBI" id="CHEBI:15378"/>
        <dbReference type="ChEBI" id="CHEBI:18408"/>
        <dbReference type="ChEBI" id="CHEBI:58115"/>
        <dbReference type="ChEBI" id="CHEBI:60487"/>
        <dbReference type="EC" id="2.7.8.26"/>
    </reaction>
</comment>
<feature type="transmembrane region" description="Helical" evidence="19">
    <location>
        <begin position="179"/>
        <end position="212"/>
    </location>
</feature>
<comment type="subcellular location">
    <subcellularLocation>
        <location evidence="2 19">Cell membrane</location>
        <topology evidence="2 19">Multi-pass membrane protein</topology>
    </subcellularLocation>
</comment>
<evidence type="ECO:0000256" key="18">
    <source>
        <dbReference type="ARBA" id="ARBA00049504"/>
    </source>
</evidence>
<dbReference type="RefSeq" id="WP_006784182.1">
    <property type="nucleotide sequence ID" value="NZ_CABJBH010000006.1"/>
</dbReference>
<evidence type="ECO:0000313" key="21">
    <source>
        <dbReference type="Proteomes" id="UP000487649"/>
    </source>
</evidence>
<feature type="transmembrane region" description="Helical" evidence="19">
    <location>
        <begin position="110"/>
        <end position="133"/>
    </location>
</feature>
<protein>
    <recommendedName>
        <fullName evidence="6 19">Adenosylcobinamide-GDP ribazoletransferase</fullName>
        <ecNumber evidence="5 19">2.7.8.26</ecNumber>
    </recommendedName>
    <alternativeName>
        <fullName evidence="16 19">Cobalamin synthase</fullName>
    </alternativeName>
    <alternativeName>
        <fullName evidence="15 19">Cobalamin-5'-phosphate synthase</fullName>
    </alternativeName>
</protein>
<keyword evidence="11 19" id="KW-0460">Magnesium</keyword>
<reference evidence="20 21" key="1">
    <citation type="journal article" date="2019" name="Nat. Med.">
        <title>A library of human gut bacterial isolates paired with longitudinal multiomics data enables mechanistic microbiome research.</title>
        <authorList>
            <person name="Poyet M."/>
            <person name="Groussin M."/>
            <person name="Gibbons S.M."/>
            <person name="Avila-Pacheco J."/>
            <person name="Jiang X."/>
            <person name="Kearney S.M."/>
            <person name="Perrotta A.R."/>
            <person name="Berdy B."/>
            <person name="Zhao S."/>
            <person name="Lieberman T.D."/>
            <person name="Swanson P.K."/>
            <person name="Smith M."/>
            <person name="Roesemann S."/>
            <person name="Alexander J.E."/>
            <person name="Rich S.A."/>
            <person name="Livny J."/>
            <person name="Vlamakis H."/>
            <person name="Clish C."/>
            <person name="Bullock K."/>
            <person name="Deik A."/>
            <person name="Scott J."/>
            <person name="Pierce K.A."/>
            <person name="Xavier R.J."/>
            <person name="Alm E.J."/>
        </authorList>
    </citation>
    <scope>NUCLEOTIDE SEQUENCE [LARGE SCALE GENOMIC DNA]</scope>
    <source>
        <strain evidence="20 21">BIOML-A198</strain>
    </source>
</reference>
<comment type="cofactor">
    <cofactor evidence="1 19">
        <name>Mg(2+)</name>
        <dbReference type="ChEBI" id="CHEBI:18420"/>
    </cofactor>
</comment>
<evidence type="ECO:0000256" key="16">
    <source>
        <dbReference type="ARBA" id="ARBA00032853"/>
    </source>
</evidence>
<evidence type="ECO:0000256" key="2">
    <source>
        <dbReference type="ARBA" id="ARBA00004651"/>
    </source>
</evidence>
<evidence type="ECO:0000256" key="1">
    <source>
        <dbReference type="ARBA" id="ARBA00001946"/>
    </source>
</evidence>
<sequence length="252" mass="28042">MKSLYYALNMAISMFTIIPLPKYEWDESSARHMMKLYPFIGLIIGGLWYVAALLLTALQVTETLTASILLAIPFLLTGFLHLDGFMDVCDALLSRRSQEEKIRILKDSRVGAFAVISLVLLLICQFSALQTLLTHQQSFLFFILIPIISRSLVGYFLITKETISESYLGKLFKQGTGRLDLLILSLIYFITFLGSYLLVGILGIAVPLFMGIAALLLVRNTQKQLGGFNGDVAGYILVLCEFIGLLTLGVIR</sequence>
<comment type="function">
    <text evidence="14 19">Joins adenosylcobinamide-GDP and alpha-ribazole to generate adenosylcobalamin (Ado-cobalamin). Also synthesizes adenosylcobalamin 5'-phosphate from adenosylcobinamide-GDP and alpha-ribazole 5'-phosphate.</text>
</comment>
<name>A0A9X5AN56_9FIRM</name>
<evidence type="ECO:0000256" key="15">
    <source>
        <dbReference type="ARBA" id="ARBA00032605"/>
    </source>
</evidence>
<feature type="transmembrane region" description="Helical" evidence="19">
    <location>
        <begin position="36"/>
        <end position="58"/>
    </location>
</feature>
<proteinExistence type="inferred from homology"/>
<evidence type="ECO:0000256" key="5">
    <source>
        <dbReference type="ARBA" id="ARBA00013200"/>
    </source>
</evidence>
<dbReference type="EMBL" id="WMQE01000002">
    <property type="protein sequence ID" value="MTK20039.1"/>
    <property type="molecule type" value="Genomic_DNA"/>
</dbReference>
<feature type="transmembrane region" description="Helical" evidence="19">
    <location>
        <begin position="64"/>
        <end position="89"/>
    </location>
</feature>
<evidence type="ECO:0000256" key="8">
    <source>
        <dbReference type="ARBA" id="ARBA00022573"/>
    </source>
</evidence>
<comment type="similarity">
    <text evidence="4 19">Belongs to the CobS family.</text>
</comment>
<evidence type="ECO:0000256" key="7">
    <source>
        <dbReference type="ARBA" id="ARBA00022475"/>
    </source>
</evidence>
<feature type="transmembrane region" description="Helical" evidence="19">
    <location>
        <begin position="139"/>
        <end position="158"/>
    </location>
</feature>
<dbReference type="OrthoDB" id="9794626at2"/>
<keyword evidence="13 19" id="KW-0472">Membrane</keyword>
<dbReference type="GO" id="GO:0051073">
    <property type="term" value="F:adenosylcobinamide-GDP ribazoletransferase activity"/>
    <property type="evidence" value="ECO:0007669"/>
    <property type="project" value="UniProtKB-UniRule"/>
</dbReference>
<evidence type="ECO:0000256" key="3">
    <source>
        <dbReference type="ARBA" id="ARBA00004663"/>
    </source>
</evidence>
<dbReference type="GeneID" id="60058756"/>
<dbReference type="GO" id="GO:0009236">
    <property type="term" value="P:cobalamin biosynthetic process"/>
    <property type="evidence" value="ECO:0007669"/>
    <property type="project" value="UniProtKB-UniRule"/>
</dbReference>
<dbReference type="EC" id="2.7.8.26" evidence="5 19"/>
<evidence type="ECO:0000256" key="12">
    <source>
        <dbReference type="ARBA" id="ARBA00022989"/>
    </source>
</evidence>
<evidence type="ECO:0000256" key="17">
    <source>
        <dbReference type="ARBA" id="ARBA00048623"/>
    </source>
</evidence>
<keyword evidence="10 19" id="KW-0812">Transmembrane</keyword>
<comment type="catalytic activity">
    <reaction evidence="18 19">
        <text>alpha-ribazole 5'-phosphate + adenosylcob(III)inamide-GDP = adenosylcob(III)alamin 5'-phosphate + GMP + H(+)</text>
        <dbReference type="Rhea" id="RHEA:23560"/>
        <dbReference type="ChEBI" id="CHEBI:15378"/>
        <dbReference type="ChEBI" id="CHEBI:57918"/>
        <dbReference type="ChEBI" id="CHEBI:58115"/>
        <dbReference type="ChEBI" id="CHEBI:60487"/>
        <dbReference type="ChEBI" id="CHEBI:60493"/>
        <dbReference type="EC" id="2.7.8.26"/>
    </reaction>
</comment>
<comment type="caution">
    <text evidence="20">The sequence shown here is derived from an EMBL/GenBank/DDBJ whole genome shotgun (WGS) entry which is preliminary data.</text>
</comment>
<dbReference type="Proteomes" id="UP000487649">
    <property type="component" value="Unassembled WGS sequence"/>
</dbReference>
<keyword evidence="8 19" id="KW-0169">Cobalamin biosynthesis</keyword>
<evidence type="ECO:0000256" key="13">
    <source>
        <dbReference type="ARBA" id="ARBA00023136"/>
    </source>
</evidence>
<evidence type="ECO:0000256" key="6">
    <source>
        <dbReference type="ARBA" id="ARBA00015850"/>
    </source>
</evidence>
<evidence type="ECO:0000256" key="10">
    <source>
        <dbReference type="ARBA" id="ARBA00022692"/>
    </source>
</evidence>
<accession>A0A9X5AN56</accession>
<keyword evidence="7 19" id="KW-1003">Cell membrane</keyword>
<dbReference type="HAMAP" id="MF_00719">
    <property type="entry name" value="CobS"/>
    <property type="match status" value="1"/>
</dbReference>
<dbReference type="InterPro" id="IPR003805">
    <property type="entry name" value="CobS"/>
</dbReference>
<keyword evidence="9 19" id="KW-0808">Transferase</keyword>
<evidence type="ECO:0000256" key="11">
    <source>
        <dbReference type="ARBA" id="ARBA00022842"/>
    </source>
</evidence>